<feature type="compositionally biased region" description="Basic and acidic residues" evidence="1">
    <location>
        <begin position="129"/>
        <end position="144"/>
    </location>
</feature>
<feature type="region of interest" description="Disordered" evidence="1">
    <location>
        <begin position="71"/>
        <end position="267"/>
    </location>
</feature>
<reference evidence="2" key="1">
    <citation type="submission" date="2021-02" db="EMBL/GenBank/DDBJ databases">
        <authorList>
            <person name="Syme A R."/>
            <person name="Syme A R."/>
            <person name="Moolhuijzen P."/>
        </authorList>
    </citation>
    <scope>NUCLEOTIDE SEQUENCE</scope>
    <source>
        <strain evidence="2">W1-1</strain>
    </source>
</reference>
<sequence>MKRKMADLDVLMDETLTLCKTPPVPRRHPYREFYQYRKSLPVTPPSKPEMEMVGQPMFQFRAPAPAPAGELVPKPLFSRSNSLPSRATRPSLPARPSDPFQFNADIVKSPSPLFSRRRTLPSSISRAAAAERKPSPLSRREDAHSTGPTHFAPTKHTSPADLSPKHSNTSKRRSFPARASSVPTAPKRPSPLSGKGSLRQSGGAAHMAPMQPVSPILLSPTTSHTSSAVSSPTPSVFSTADSASFSASTPSTPATSPPSTPKSGTQPQACYFTATTWNFKTSPSPVYIPRNKLRRKDSPRFETLRTLRAKESDASLERVYGQRTSAYLAWTGFEAFTN</sequence>
<evidence type="ECO:0000313" key="3">
    <source>
        <dbReference type="Proteomes" id="UP000472372"/>
    </source>
</evidence>
<accession>A0A6S6VUN5</accession>
<dbReference type="EMBL" id="HG992977">
    <property type="protein sequence ID" value="CAE6996988.1"/>
    <property type="molecule type" value="Genomic_DNA"/>
</dbReference>
<organism evidence="2 3">
    <name type="scientific">Pyrenophora teres f. teres</name>
    <dbReference type="NCBI Taxonomy" id="97479"/>
    <lineage>
        <taxon>Eukaryota</taxon>
        <taxon>Fungi</taxon>
        <taxon>Dikarya</taxon>
        <taxon>Ascomycota</taxon>
        <taxon>Pezizomycotina</taxon>
        <taxon>Dothideomycetes</taxon>
        <taxon>Pleosporomycetidae</taxon>
        <taxon>Pleosporales</taxon>
        <taxon>Pleosporineae</taxon>
        <taxon>Pleosporaceae</taxon>
        <taxon>Pyrenophora</taxon>
    </lineage>
</organism>
<evidence type="ECO:0000256" key="1">
    <source>
        <dbReference type="SAM" id="MobiDB-lite"/>
    </source>
</evidence>
<gene>
    <name evidence="2" type="ORF">PTTW11_00444</name>
</gene>
<name>A0A6S6VUN5_9PLEO</name>
<evidence type="ECO:0000313" key="2">
    <source>
        <dbReference type="EMBL" id="CAE6996988.1"/>
    </source>
</evidence>
<dbReference type="Proteomes" id="UP000472372">
    <property type="component" value="Chromosome 1"/>
</dbReference>
<feature type="compositionally biased region" description="Low complexity" evidence="1">
    <location>
        <begin position="219"/>
        <end position="254"/>
    </location>
</feature>
<protein>
    <submittedName>
        <fullName evidence="2">Uncharacterized protein</fullName>
    </submittedName>
</protein>
<dbReference type="AlphaFoldDB" id="A0A6S6VUN5"/>
<proteinExistence type="predicted"/>